<dbReference type="AlphaFoldDB" id="A0A1J5R966"/>
<accession>A0A1J5R966</accession>
<dbReference type="GO" id="GO:0004038">
    <property type="term" value="F:allantoinase activity"/>
    <property type="evidence" value="ECO:0007669"/>
    <property type="project" value="TreeGrafter"/>
</dbReference>
<dbReference type="EC" id="3.5.2.3" evidence="3"/>
<evidence type="ECO:0000256" key="1">
    <source>
        <dbReference type="ARBA" id="ARBA00022975"/>
    </source>
</evidence>
<dbReference type="GO" id="GO:0046872">
    <property type="term" value="F:metal ion binding"/>
    <property type="evidence" value="ECO:0007669"/>
    <property type="project" value="InterPro"/>
</dbReference>
<dbReference type="InterPro" id="IPR024403">
    <property type="entry name" value="DHOase_cat"/>
</dbReference>
<dbReference type="SUPFAM" id="SSF51556">
    <property type="entry name" value="Metallo-dependent hydrolases"/>
    <property type="match status" value="1"/>
</dbReference>
<dbReference type="SUPFAM" id="SSF51338">
    <property type="entry name" value="Composite domain of metallo-dependent hydrolases"/>
    <property type="match status" value="1"/>
</dbReference>
<keyword evidence="1" id="KW-0665">Pyrimidine biosynthesis</keyword>
<organism evidence="3">
    <name type="scientific">mine drainage metagenome</name>
    <dbReference type="NCBI Taxonomy" id="410659"/>
    <lineage>
        <taxon>unclassified sequences</taxon>
        <taxon>metagenomes</taxon>
        <taxon>ecological metagenomes</taxon>
    </lineage>
</organism>
<dbReference type="InterPro" id="IPR011059">
    <property type="entry name" value="Metal-dep_hydrolase_composite"/>
</dbReference>
<dbReference type="CDD" id="cd01317">
    <property type="entry name" value="DHOase_IIa"/>
    <property type="match status" value="1"/>
</dbReference>
<comment type="caution">
    <text evidence="3">The sequence shown here is derived from an EMBL/GenBank/DDBJ whole genome shotgun (WGS) entry which is preliminary data.</text>
</comment>
<reference evidence="3" key="1">
    <citation type="submission" date="2016-10" db="EMBL/GenBank/DDBJ databases">
        <title>Sequence of Gallionella enrichment culture.</title>
        <authorList>
            <person name="Poehlein A."/>
            <person name="Muehling M."/>
            <person name="Daniel R."/>
        </authorList>
    </citation>
    <scope>NUCLEOTIDE SEQUENCE</scope>
</reference>
<dbReference type="PANTHER" id="PTHR43668">
    <property type="entry name" value="ALLANTOINASE"/>
    <property type="match status" value="1"/>
</dbReference>
<dbReference type="NCBIfam" id="NF005791">
    <property type="entry name" value="PRK07627.1"/>
    <property type="match status" value="1"/>
</dbReference>
<dbReference type="Gene3D" id="3.20.20.140">
    <property type="entry name" value="Metal-dependent hydrolases"/>
    <property type="match status" value="1"/>
</dbReference>
<feature type="domain" description="Dihydroorotase catalytic" evidence="2">
    <location>
        <begin position="52"/>
        <end position="236"/>
    </location>
</feature>
<evidence type="ECO:0000259" key="2">
    <source>
        <dbReference type="Pfam" id="PF12890"/>
    </source>
</evidence>
<dbReference type="GO" id="GO:0006145">
    <property type="term" value="P:purine nucleobase catabolic process"/>
    <property type="evidence" value="ECO:0007669"/>
    <property type="project" value="TreeGrafter"/>
</dbReference>
<dbReference type="InterPro" id="IPR004722">
    <property type="entry name" value="DHOase"/>
</dbReference>
<dbReference type="NCBIfam" id="TIGR00857">
    <property type="entry name" value="pyrC_multi"/>
    <property type="match status" value="1"/>
</dbReference>
<proteinExistence type="predicted"/>
<dbReference type="GO" id="GO:0005737">
    <property type="term" value="C:cytoplasm"/>
    <property type="evidence" value="ECO:0007669"/>
    <property type="project" value="TreeGrafter"/>
</dbReference>
<protein>
    <submittedName>
        <fullName evidence="3">Dihydroorotase</fullName>
        <ecNumber evidence="3">3.5.2.3</ecNumber>
    </submittedName>
</protein>
<dbReference type="Pfam" id="PF12890">
    <property type="entry name" value="DHOase"/>
    <property type="match status" value="1"/>
</dbReference>
<evidence type="ECO:0000313" key="3">
    <source>
        <dbReference type="EMBL" id="OIQ92566.1"/>
    </source>
</evidence>
<gene>
    <name evidence="3" type="primary">pyrC_13</name>
    <name evidence="3" type="ORF">GALL_254750</name>
</gene>
<name>A0A1J5R966_9ZZZZ</name>
<dbReference type="GO" id="GO:0006221">
    <property type="term" value="P:pyrimidine nucleotide biosynthetic process"/>
    <property type="evidence" value="ECO:0007669"/>
    <property type="project" value="UniProtKB-KW"/>
</dbReference>
<dbReference type="InterPro" id="IPR050138">
    <property type="entry name" value="DHOase/Allantoinase_Hydrolase"/>
</dbReference>
<dbReference type="GO" id="GO:0004151">
    <property type="term" value="F:dihydroorotase activity"/>
    <property type="evidence" value="ECO:0007669"/>
    <property type="project" value="UniProtKB-EC"/>
</dbReference>
<dbReference type="InterPro" id="IPR032466">
    <property type="entry name" value="Metal_Hydrolase"/>
</dbReference>
<dbReference type="EMBL" id="MLJW01000228">
    <property type="protein sequence ID" value="OIQ92566.1"/>
    <property type="molecule type" value="Genomic_DNA"/>
</dbReference>
<dbReference type="Gene3D" id="2.30.40.10">
    <property type="entry name" value="Urease, subunit C, domain 1"/>
    <property type="match status" value="1"/>
</dbReference>
<keyword evidence="3" id="KW-0378">Hydrolase</keyword>
<sequence>MKIQIRNGRIIDPAKGIDRVADLFIARGVIAGIDRAPQGFETSGTLDASGCIVCPGLVDLSARLREPGYEYRATLESEMAAAAAGGITSLACPPDTDPPLDEPGLVEMLRHRARLPAFCHVYPIGALTVELAGERLTEMAELAEAGCVAFGQANTAIIDTQVLQRALQYASTFGFPVWLQAQDPFLARSGVAHDGEVAARLGLAGIPVAAETIALATILQLARETGAQVHLTRISSAAGLEMIAAARRSGILASCDVAIHHLHLCDHDIGYFDPHARLDPPLRGEADRDALRRGLADGTINAVCSDHTPVDDDAKQVPFDQAEPGATGLELLLPLTLKWATEMGLPLPQALAKITSDPARILGIAAGSLAVGAAADVCIFDPEASFKVSRETLKSQGKNTPFLGLELPGRVRATLIDGHLAYDGSWN</sequence>
<dbReference type="PANTHER" id="PTHR43668:SF2">
    <property type="entry name" value="ALLANTOINASE"/>
    <property type="match status" value="1"/>
</dbReference>